<reference evidence="2 3" key="1">
    <citation type="submission" date="2020-06" db="EMBL/GenBank/DDBJ databases">
        <authorList>
            <person name="De Coninck B."/>
            <person name="Ibrahim H."/>
        </authorList>
    </citation>
    <scope>NUCLEOTIDE SEQUENCE [LARGE SCALE GENOMIC DNA]</scope>
    <source>
        <strain evidence="2">Ag_rhizogenes_K599</strain>
    </source>
</reference>
<dbReference type="Gene3D" id="3.40.50.12080">
    <property type="match status" value="1"/>
</dbReference>
<name>A0AAN2AAM2_RHIRH</name>
<feature type="domain" description="Polysaccharide biosynthesis enzyme WcbI" evidence="1">
    <location>
        <begin position="3"/>
        <end position="203"/>
    </location>
</feature>
<accession>A0AAN2AAM2</accession>
<dbReference type="RefSeq" id="WP_065116768.1">
    <property type="nucleotide sequence ID" value="NZ_CAICSX020000002.1"/>
</dbReference>
<dbReference type="AlphaFoldDB" id="A0AAN2AAM2"/>
<comment type="caution">
    <text evidence="2">The sequence shown here is derived from an EMBL/GenBank/DDBJ whole genome shotgun (WGS) entry which is preliminary data.</text>
</comment>
<evidence type="ECO:0000313" key="3">
    <source>
        <dbReference type="Proteomes" id="UP000528185"/>
    </source>
</evidence>
<organism evidence="2 3">
    <name type="scientific">Rhizobium rhizogenes</name>
    <name type="common">Agrobacterium rhizogenes</name>
    <dbReference type="NCBI Taxonomy" id="359"/>
    <lineage>
        <taxon>Bacteria</taxon>
        <taxon>Pseudomonadati</taxon>
        <taxon>Pseudomonadota</taxon>
        <taxon>Alphaproteobacteria</taxon>
        <taxon>Hyphomicrobiales</taxon>
        <taxon>Rhizobiaceae</taxon>
        <taxon>Rhizobium/Agrobacterium group</taxon>
        <taxon>Rhizobium</taxon>
    </lineage>
</organism>
<dbReference type="EMBL" id="CAICSX020000002">
    <property type="protein sequence ID" value="CAD0216627.1"/>
    <property type="molecule type" value="Genomic_DNA"/>
</dbReference>
<evidence type="ECO:0000259" key="1">
    <source>
        <dbReference type="Pfam" id="PF18588"/>
    </source>
</evidence>
<protein>
    <recommendedName>
        <fullName evidence="1">Polysaccharide biosynthesis enzyme WcbI domain-containing protein</fullName>
    </recommendedName>
</protein>
<gene>
    <name evidence="2" type="ORF">AGRHK599_LOCUS4890</name>
</gene>
<evidence type="ECO:0000313" key="2">
    <source>
        <dbReference type="EMBL" id="CAD0216627.1"/>
    </source>
</evidence>
<dbReference type="InterPro" id="IPR041307">
    <property type="entry name" value="WcbI"/>
</dbReference>
<dbReference type="Pfam" id="PF18588">
    <property type="entry name" value="WcbI"/>
    <property type="match status" value="1"/>
</dbReference>
<dbReference type="Proteomes" id="UP000528185">
    <property type="component" value="Unassembled WGS sequence"/>
</dbReference>
<dbReference type="KEGG" id="aro:B0909_13655"/>
<proteinExistence type="predicted"/>
<sequence length="283" mass="30833">MKIGVFGNCQTEGFATSVKNMTGAEVVEYTVQKARSASEEELQSQALKLSECDTVFTQPSITNNFGPLSFDKLSLICKSLVPFPHIATTSLHPDCHYIRDNGVALEGPMGPYHSAIIAGAFLAGLSSSRAVSLFNKYVYVTLKYTSVLVSRQPMSVDADDMGYDYTAFLSGDRGVFMHTPNHPNADVIFDTARQALGKAGISHTYANPPEDKLAELGVWPVYPEIATSLGMRGDMIFRQRKSRGGVFDLSEVVDAFFTSYAVSKITETPQIKAASAFIRSELV</sequence>